<keyword evidence="2" id="KW-0732">Signal</keyword>
<keyword evidence="4" id="KW-1185">Reference proteome</keyword>
<feature type="compositionally biased region" description="Basic and acidic residues" evidence="1">
    <location>
        <begin position="89"/>
        <end position="99"/>
    </location>
</feature>
<evidence type="ECO:0000256" key="1">
    <source>
        <dbReference type="SAM" id="MobiDB-lite"/>
    </source>
</evidence>
<accession>A0A1M7TB02</accession>
<protein>
    <recommendedName>
        <fullName evidence="5">Porin</fullName>
    </recommendedName>
</protein>
<feature type="signal peptide" evidence="2">
    <location>
        <begin position="1"/>
        <end position="23"/>
    </location>
</feature>
<evidence type="ECO:0008006" key="5">
    <source>
        <dbReference type="Google" id="ProtNLM"/>
    </source>
</evidence>
<dbReference type="Proteomes" id="UP000184096">
    <property type="component" value="Chromosome I"/>
</dbReference>
<dbReference type="EMBL" id="LT670849">
    <property type="protein sequence ID" value="SHN67910.1"/>
    <property type="molecule type" value="Genomic_DNA"/>
</dbReference>
<dbReference type="RefSeq" id="WP_156898410.1">
    <property type="nucleotide sequence ID" value="NZ_LT670849.1"/>
</dbReference>
<sequence>MRHLRNGLLTLAVCATAVTAVVAASEAEASSQHIKKHHQRMSHHYRNSYGFNDVGTTGTVAPSFRRTVCPGMGRSFDCGTWPPPIDEDPDRKVSGSDGG</sequence>
<reference evidence="4" key="1">
    <citation type="submission" date="2016-11" db="EMBL/GenBank/DDBJ databases">
        <authorList>
            <person name="Varghese N."/>
            <person name="Submissions S."/>
        </authorList>
    </citation>
    <scope>NUCLEOTIDE SEQUENCE [LARGE SCALE GENOMIC DNA]</scope>
    <source>
        <strain evidence="4">GAS401</strain>
    </source>
</reference>
<feature type="chain" id="PRO_5013088121" description="Porin" evidence="2">
    <location>
        <begin position="24"/>
        <end position="99"/>
    </location>
</feature>
<evidence type="ECO:0000313" key="4">
    <source>
        <dbReference type="Proteomes" id="UP000184096"/>
    </source>
</evidence>
<name>A0A1M7TB02_9BRAD</name>
<proteinExistence type="predicted"/>
<gene>
    <name evidence="3" type="ORF">SAMN05444170_1258</name>
</gene>
<dbReference type="AlphaFoldDB" id="A0A1M7TB02"/>
<organism evidence="3 4">
    <name type="scientific">Bradyrhizobium erythrophlei</name>
    <dbReference type="NCBI Taxonomy" id="1437360"/>
    <lineage>
        <taxon>Bacteria</taxon>
        <taxon>Pseudomonadati</taxon>
        <taxon>Pseudomonadota</taxon>
        <taxon>Alphaproteobacteria</taxon>
        <taxon>Hyphomicrobiales</taxon>
        <taxon>Nitrobacteraceae</taxon>
        <taxon>Bradyrhizobium</taxon>
    </lineage>
</organism>
<feature type="region of interest" description="Disordered" evidence="1">
    <location>
        <begin position="79"/>
        <end position="99"/>
    </location>
</feature>
<evidence type="ECO:0000313" key="3">
    <source>
        <dbReference type="EMBL" id="SHN67910.1"/>
    </source>
</evidence>
<evidence type="ECO:0000256" key="2">
    <source>
        <dbReference type="SAM" id="SignalP"/>
    </source>
</evidence>